<evidence type="ECO:0000313" key="1">
    <source>
        <dbReference type="EMBL" id="ABD99580.1"/>
    </source>
</evidence>
<accession>A0JQL0</accession>
<name>A0JQL0_LIGS1</name>
<reference evidence="1 2" key="1">
    <citation type="journal article" date="2006" name="Proc. Natl. Acad. Sci. U.S.A.">
        <title>Multireplicon genome architecture of Lactobacillus salivarius.</title>
        <authorList>
            <person name="Claesson M.J."/>
            <person name="Li Y."/>
            <person name="Leahy S."/>
            <person name="Canchaya C."/>
            <person name="van Pijkeren J.P."/>
            <person name="Cerdeno-Tarraga A.M."/>
            <person name="Parkhill J."/>
            <person name="Flynn S."/>
            <person name="O'Sullivan G.C."/>
            <person name="Collins J.K."/>
            <person name="Higgins D."/>
            <person name="Shanahan F."/>
            <person name="Fitzgerald G.F."/>
            <person name="van Sinderen D."/>
            <person name="O'Toole P.W."/>
        </authorList>
    </citation>
    <scope>NUCLEOTIDE SEQUENCE [LARGE SCALE GENOMIC DNA]</scope>
    <source>
        <strain evidence="1 2">UCC118</strain>
    </source>
</reference>
<dbReference type="STRING" id="362948.LSL_0770"/>
<organism evidence="1 2">
    <name type="scientific">Ligilactobacillus salivarius (strain UCC118)</name>
    <name type="common">Lactobacillus salivarius</name>
    <dbReference type="NCBI Taxonomy" id="362948"/>
    <lineage>
        <taxon>Bacteria</taxon>
        <taxon>Bacillati</taxon>
        <taxon>Bacillota</taxon>
        <taxon>Bacilli</taxon>
        <taxon>Lactobacillales</taxon>
        <taxon>Lactobacillaceae</taxon>
        <taxon>Ligilactobacillus</taxon>
    </lineage>
</organism>
<evidence type="ECO:0000313" key="2">
    <source>
        <dbReference type="Proteomes" id="UP000006559"/>
    </source>
</evidence>
<proteinExistence type="predicted"/>
<sequence>MYQELDLNIYDCNGKDYFIDDEFQEKIFRNMFINYKTNIVDIRRNNYSLFDINTDILIEQEDLAVIGKVISIVVKHLSKIDFEESN</sequence>
<dbReference type="Proteomes" id="UP000006559">
    <property type="component" value="Chromosome"/>
</dbReference>
<dbReference type="HOGENOM" id="CLU_176208_0_0_9"/>
<dbReference type="EMBL" id="CP000233">
    <property type="protein sequence ID" value="ABD99580.1"/>
    <property type="molecule type" value="Genomic_DNA"/>
</dbReference>
<dbReference type="AlphaFoldDB" id="A0JQL0"/>
<keyword evidence="2" id="KW-1185">Reference proteome</keyword>
<gene>
    <name evidence="1" type="ordered locus">LSL_0770</name>
</gene>
<protein>
    <submittedName>
        <fullName evidence="1">Uncharacterized protein</fullName>
    </submittedName>
</protein>
<dbReference type="KEGG" id="lsl:LSL_0770"/>